<keyword evidence="5" id="KW-1185">Reference proteome</keyword>
<gene>
    <name evidence="4" type="ORF">NDN08_004828</name>
</gene>
<dbReference type="GO" id="GO:0005829">
    <property type="term" value="C:cytosol"/>
    <property type="evidence" value="ECO:0007669"/>
    <property type="project" value="TreeGrafter"/>
</dbReference>
<proteinExistence type="inferred from homology"/>
<sequence>MAELIAAFQSMILALRDRLADVVGVVFPAFQMPEDFVRELDEAARDYHRDNSEAQLRALLKAVENGNGRLGNLLEALSDLRESISHVLAVKVFTVLSHPRVMLEMVQLLMKKEETRPEETDLRLRYAHTYVAATILKSGSPELRELAVNHSGVMCVLLGHFKKPMPLDPLITEKVSLLISSFSSDFPFDLLEHVEGKGFIRSAAVHISNPSVAEMIGQLFVGSGGVEQTSLPVNGFMQFFFEEKVYDVLVDRFLAASECESLLNRDNRPDGLCLQEQENSLSAMHSIIKRVAPLFNEGDFYSSGDIRDAFDYMQFVQNEQHLNRIFDTAIELGERFADSSALTAAMRFGSDLLEVFSSGTSGTAANSINKDDSLFANSVRDSWHPQDDDTTDGDGGGFGTLKSEMGRPEPSGSQTQKKSSYEAVLIPRFAGLSRILERHIAATRQSISNKNPYRLGSTVLEVVTFLGVCFQARNRDVRNELFRLGIHAQLYDMLALHEDSSMLHQTVEVTVEFGLLNDPKLGRIVWLKEFRLAEKLLSFWESSCVNITGRWSTRLSTAVQMLYYVLEIEHRNGGDSSEVKGLLGEETYDRFVQYYENELSEILRIENQVIGGSIPRQGHNGFHSLSDFRHAHIDEFVDSDDEEDTFSKRRSSSRIRNRAPNVEL</sequence>
<dbReference type="InterPro" id="IPR007587">
    <property type="entry name" value="SAPS"/>
</dbReference>
<dbReference type="Proteomes" id="UP001157974">
    <property type="component" value="Unassembled WGS sequence"/>
</dbReference>
<evidence type="ECO:0000256" key="1">
    <source>
        <dbReference type="ARBA" id="ARBA00006180"/>
    </source>
</evidence>
<keyword evidence="2" id="KW-0131">Cell cycle</keyword>
<dbReference type="EMBL" id="JAMWBK010000007">
    <property type="protein sequence ID" value="KAJ8903728.1"/>
    <property type="molecule type" value="Genomic_DNA"/>
</dbReference>
<comment type="similarity">
    <text evidence="1">Belongs to the SAPS family.</text>
</comment>
<dbReference type="GO" id="GO:0005634">
    <property type="term" value="C:nucleus"/>
    <property type="evidence" value="ECO:0007669"/>
    <property type="project" value="TreeGrafter"/>
</dbReference>
<evidence type="ECO:0000256" key="3">
    <source>
        <dbReference type="SAM" id="MobiDB-lite"/>
    </source>
</evidence>
<dbReference type="PANTHER" id="PTHR12634">
    <property type="entry name" value="SIT4 YEAST -ASSOCIATING PROTEIN-RELATED"/>
    <property type="match status" value="1"/>
</dbReference>
<dbReference type="PANTHER" id="PTHR12634:SF8">
    <property type="entry name" value="FIERY MOUNTAIN, ISOFORM D"/>
    <property type="match status" value="1"/>
</dbReference>
<organism evidence="4 5">
    <name type="scientific">Rhodosorus marinus</name>
    <dbReference type="NCBI Taxonomy" id="101924"/>
    <lineage>
        <taxon>Eukaryota</taxon>
        <taxon>Rhodophyta</taxon>
        <taxon>Stylonematophyceae</taxon>
        <taxon>Stylonematales</taxon>
        <taxon>Stylonemataceae</taxon>
        <taxon>Rhodosorus</taxon>
    </lineage>
</organism>
<dbReference type="AlphaFoldDB" id="A0AAV8URL7"/>
<evidence type="ECO:0000256" key="2">
    <source>
        <dbReference type="ARBA" id="ARBA00023306"/>
    </source>
</evidence>
<evidence type="ECO:0000313" key="5">
    <source>
        <dbReference type="Proteomes" id="UP001157974"/>
    </source>
</evidence>
<dbReference type="GO" id="GO:0019888">
    <property type="term" value="F:protein phosphatase regulator activity"/>
    <property type="evidence" value="ECO:0007669"/>
    <property type="project" value="TreeGrafter"/>
</dbReference>
<name>A0AAV8URL7_9RHOD</name>
<evidence type="ECO:0000313" key="4">
    <source>
        <dbReference type="EMBL" id="KAJ8903728.1"/>
    </source>
</evidence>
<dbReference type="GO" id="GO:0019903">
    <property type="term" value="F:protein phosphatase binding"/>
    <property type="evidence" value="ECO:0007669"/>
    <property type="project" value="InterPro"/>
</dbReference>
<reference evidence="4 5" key="1">
    <citation type="journal article" date="2023" name="Nat. Commun.">
        <title>Origin of minicircular mitochondrial genomes in red algae.</title>
        <authorList>
            <person name="Lee Y."/>
            <person name="Cho C.H."/>
            <person name="Lee Y.M."/>
            <person name="Park S.I."/>
            <person name="Yang J.H."/>
            <person name="West J.A."/>
            <person name="Bhattacharya D."/>
            <person name="Yoon H.S."/>
        </authorList>
    </citation>
    <scope>NUCLEOTIDE SEQUENCE [LARGE SCALE GENOMIC DNA]</scope>
    <source>
        <strain evidence="4 5">CCMP1338</strain>
        <tissue evidence="4">Whole cell</tissue>
    </source>
</reference>
<protein>
    <submittedName>
        <fullName evidence="4">Uncharacterized protein</fullName>
    </submittedName>
</protein>
<accession>A0AAV8URL7</accession>
<comment type="caution">
    <text evidence="4">The sequence shown here is derived from an EMBL/GenBank/DDBJ whole genome shotgun (WGS) entry which is preliminary data.</text>
</comment>
<feature type="region of interest" description="Disordered" evidence="3">
    <location>
        <begin position="379"/>
        <end position="419"/>
    </location>
</feature>